<accession>A0AAD6LWB4</accession>
<organism evidence="1 2">
    <name type="scientific">Populus alba x Populus x berolinensis</name>
    <dbReference type="NCBI Taxonomy" id="444605"/>
    <lineage>
        <taxon>Eukaryota</taxon>
        <taxon>Viridiplantae</taxon>
        <taxon>Streptophyta</taxon>
        <taxon>Embryophyta</taxon>
        <taxon>Tracheophyta</taxon>
        <taxon>Spermatophyta</taxon>
        <taxon>Magnoliopsida</taxon>
        <taxon>eudicotyledons</taxon>
        <taxon>Gunneridae</taxon>
        <taxon>Pentapetalae</taxon>
        <taxon>rosids</taxon>
        <taxon>fabids</taxon>
        <taxon>Malpighiales</taxon>
        <taxon>Salicaceae</taxon>
        <taxon>Saliceae</taxon>
        <taxon>Populus</taxon>
    </lineage>
</organism>
<comment type="caution">
    <text evidence="1">The sequence shown here is derived from an EMBL/GenBank/DDBJ whole genome shotgun (WGS) entry which is preliminary data.</text>
</comment>
<name>A0AAD6LWB4_9ROSI</name>
<evidence type="ECO:0000313" key="2">
    <source>
        <dbReference type="Proteomes" id="UP001164929"/>
    </source>
</evidence>
<dbReference type="EMBL" id="JAQIZT010000014">
    <property type="protein sequence ID" value="KAJ6973859.1"/>
    <property type="molecule type" value="Genomic_DNA"/>
</dbReference>
<gene>
    <name evidence="1" type="ORF">NC653_034011</name>
</gene>
<evidence type="ECO:0000313" key="1">
    <source>
        <dbReference type="EMBL" id="KAJ6973859.1"/>
    </source>
</evidence>
<dbReference type="AlphaFoldDB" id="A0AAD6LWB4"/>
<keyword evidence="2" id="KW-1185">Reference proteome</keyword>
<reference evidence="1" key="1">
    <citation type="journal article" date="2023" name="Mol. Ecol. Resour.">
        <title>Chromosome-level genome assembly of a triploid poplar Populus alba 'Berolinensis'.</title>
        <authorList>
            <person name="Chen S."/>
            <person name="Yu Y."/>
            <person name="Wang X."/>
            <person name="Wang S."/>
            <person name="Zhang T."/>
            <person name="Zhou Y."/>
            <person name="He R."/>
            <person name="Meng N."/>
            <person name="Wang Y."/>
            <person name="Liu W."/>
            <person name="Liu Z."/>
            <person name="Liu J."/>
            <person name="Guo Q."/>
            <person name="Huang H."/>
            <person name="Sederoff R.R."/>
            <person name="Wang G."/>
            <person name="Qu G."/>
            <person name="Chen S."/>
        </authorList>
    </citation>
    <scope>NUCLEOTIDE SEQUENCE</scope>
    <source>
        <strain evidence="1">SC-2020</strain>
    </source>
</reference>
<dbReference type="Proteomes" id="UP001164929">
    <property type="component" value="Chromosome 14"/>
</dbReference>
<protein>
    <submittedName>
        <fullName evidence="1">Uncharacterized protein</fullName>
    </submittedName>
</protein>
<sequence>MLFSPMAQPLLSKFCMSHSPVSANHAMSRGTLKMHVVKALSQSTRQGLKTFMKTLVAFLQTQWQLRNNNHTVKGLLLTLMSTLCPLKWPPLRPEDSHPLGVKEPSLLPPSKPQVLKSVRKLYWLKDNT</sequence>
<proteinExistence type="predicted"/>